<dbReference type="STRING" id="582899.Hden_1701"/>
<dbReference type="PANTHER" id="PTHR33529">
    <property type="entry name" value="SLR0882 PROTEIN-RELATED"/>
    <property type="match status" value="1"/>
</dbReference>
<feature type="transmembrane region" description="Helical" evidence="6">
    <location>
        <begin position="12"/>
        <end position="36"/>
    </location>
</feature>
<keyword evidence="3 6" id="KW-0812">Transmembrane</keyword>
<dbReference type="Pfam" id="PF03739">
    <property type="entry name" value="LptF_LptG"/>
    <property type="match status" value="1"/>
</dbReference>
<dbReference type="GO" id="GO:0015920">
    <property type="term" value="P:lipopolysaccharide transport"/>
    <property type="evidence" value="ECO:0007669"/>
    <property type="project" value="TreeGrafter"/>
</dbReference>
<dbReference type="AlphaFoldDB" id="D8JYQ6"/>
<evidence type="ECO:0000256" key="2">
    <source>
        <dbReference type="ARBA" id="ARBA00022475"/>
    </source>
</evidence>
<dbReference type="KEGG" id="hdn:Hden_1701"/>
<dbReference type="NCBIfam" id="TIGR04408">
    <property type="entry name" value="LptG_lptG"/>
    <property type="match status" value="1"/>
</dbReference>
<dbReference type="HOGENOM" id="CLU_028799_2_0_5"/>
<evidence type="ECO:0000256" key="3">
    <source>
        <dbReference type="ARBA" id="ARBA00022692"/>
    </source>
</evidence>
<keyword evidence="4 6" id="KW-1133">Transmembrane helix</keyword>
<protein>
    <submittedName>
        <fullName evidence="7">Permease YjgP/YjgQ family protein</fullName>
    </submittedName>
</protein>
<evidence type="ECO:0000256" key="5">
    <source>
        <dbReference type="ARBA" id="ARBA00023136"/>
    </source>
</evidence>
<dbReference type="EMBL" id="CP002083">
    <property type="protein sequence ID" value="ADJ23508.1"/>
    <property type="molecule type" value="Genomic_DNA"/>
</dbReference>
<feature type="transmembrane region" description="Helical" evidence="6">
    <location>
        <begin position="63"/>
        <end position="83"/>
    </location>
</feature>
<dbReference type="RefSeq" id="WP_013215667.1">
    <property type="nucleotide sequence ID" value="NC_014313.1"/>
</dbReference>
<evidence type="ECO:0000256" key="6">
    <source>
        <dbReference type="SAM" id="Phobius"/>
    </source>
</evidence>
<evidence type="ECO:0000313" key="8">
    <source>
        <dbReference type="Proteomes" id="UP000002033"/>
    </source>
</evidence>
<dbReference type="OrthoDB" id="9798468at2"/>
<sequence length="364" mass="39330">MIAGFTLTRYIARMFIVAIVTTLTVCALLIFMIDFVELLRMAGKYGAVPGTTLLRIALLRLPAYIEFLIGFAVLVGSISALIYLNRKSELAVMRAGGMSVWQFLGPGLFVGLAVGIFAMAVFNPLASRGRATSEKLYAKAFGNEANLLRAQGGGSWIRQNGADGESVLGAAAASNQGLTLTGVLVFAYDREGHFSERIDAGSAELKDGYWELQDAWVTRLGQEPEKFKSYLLSTYLTPDRVQDALGTVFSISFWDLPELIQAADKAKLSTERLRVQYQSLLVRPMLCLAMVLLAATVSLRSFRSGGIQTMVATGMIGGVGFFLLSEIARQIGIAGLAPAWVAAWMPVVLVLAISTTVLLHQEDG</sequence>
<dbReference type="InterPro" id="IPR005495">
    <property type="entry name" value="LptG/LptF_permease"/>
</dbReference>
<keyword evidence="5 6" id="KW-0472">Membrane</keyword>
<keyword evidence="8" id="KW-1185">Reference proteome</keyword>
<keyword evidence="2" id="KW-1003">Cell membrane</keyword>
<organism evidence="7 8">
    <name type="scientific">Hyphomicrobium denitrificans (strain ATCC 51888 / DSM 1869 / NCIMB 11706 / TK 0415)</name>
    <dbReference type="NCBI Taxonomy" id="582899"/>
    <lineage>
        <taxon>Bacteria</taxon>
        <taxon>Pseudomonadati</taxon>
        <taxon>Pseudomonadota</taxon>
        <taxon>Alphaproteobacteria</taxon>
        <taxon>Hyphomicrobiales</taxon>
        <taxon>Hyphomicrobiaceae</taxon>
        <taxon>Hyphomicrobium</taxon>
    </lineage>
</organism>
<dbReference type="Proteomes" id="UP000002033">
    <property type="component" value="Chromosome"/>
</dbReference>
<dbReference type="InterPro" id="IPR030923">
    <property type="entry name" value="LptG"/>
</dbReference>
<evidence type="ECO:0000313" key="7">
    <source>
        <dbReference type="EMBL" id="ADJ23508.1"/>
    </source>
</evidence>
<evidence type="ECO:0000256" key="1">
    <source>
        <dbReference type="ARBA" id="ARBA00004651"/>
    </source>
</evidence>
<feature type="transmembrane region" description="Helical" evidence="6">
    <location>
        <begin position="336"/>
        <end position="359"/>
    </location>
</feature>
<feature type="transmembrane region" description="Helical" evidence="6">
    <location>
        <begin position="305"/>
        <end position="324"/>
    </location>
</feature>
<reference evidence="8" key="1">
    <citation type="journal article" date="2011" name="J. Bacteriol.">
        <title>Genome sequences of eight morphologically diverse alphaproteobacteria.</title>
        <authorList>
            <consortium name="US DOE Joint Genome Institute"/>
            <person name="Brown P.J."/>
            <person name="Kysela D.T."/>
            <person name="Buechlein A."/>
            <person name="Hemmerich C."/>
            <person name="Brun Y.V."/>
        </authorList>
    </citation>
    <scope>NUCLEOTIDE SEQUENCE [LARGE SCALE GENOMIC DNA]</scope>
    <source>
        <strain evidence="8">ATCC 51888 / DSM 1869 / NCIB 11706 / TK 0415</strain>
    </source>
</reference>
<dbReference type="GO" id="GO:0055085">
    <property type="term" value="P:transmembrane transport"/>
    <property type="evidence" value="ECO:0007669"/>
    <property type="project" value="InterPro"/>
</dbReference>
<dbReference type="PANTHER" id="PTHR33529:SF2">
    <property type="entry name" value="LIPOPOLYSACCHARIDE EXPORT SYSTEM PERMEASE PROTEIN LPTG"/>
    <property type="match status" value="1"/>
</dbReference>
<accession>D8JYQ6</accession>
<proteinExistence type="predicted"/>
<gene>
    <name evidence="7" type="ordered locus">Hden_1701</name>
</gene>
<comment type="subcellular location">
    <subcellularLocation>
        <location evidence="1">Cell membrane</location>
        <topology evidence="1">Multi-pass membrane protein</topology>
    </subcellularLocation>
</comment>
<evidence type="ECO:0000256" key="4">
    <source>
        <dbReference type="ARBA" id="ARBA00022989"/>
    </source>
</evidence>
<feature type="transmembrane region" description="Helical" evidence="6">
    <location>
        <begin position="103"/>
        <end position="126"/>
    </location>
</feature>
<feature type="transmembrane region" description="Helical" evidence="6">
    <location>
        <begin position="280"/>
        <end position="299"/>
    </location>
</feature>
<name>D8JYQ6_HYPDA</name>
<dbReference type="GO" id="GO:0043190">
    <property type="term" value="C:ATP-binding cassette (ABC) transporter complex"/>
    <property type="evidence" value="ECO:0007669"/>
    <property type="project" value="InterPro"/>
</dbReference>
<dbReference type="eggNOG" id="COG0795">
    <property type="taxonomic scope" value="Bacteria"/>
</dbReference>